<organism evidence="1 2">
    <name type="scientific">Nostocoides vanveenii</name>
    <dbReference type="NCBI Taxonomy" id="330835"/>
    <lineage>
        <taxon>Bacteria</taxon>
        <taxon>Bacillati</taxon>
        <taxon>Actinomycetota</taxon>
        <taxon>Actinomycetes</taxon>
        <taxon>Micrococcales</taxon>
        <taxon>Intrasporangiaceae</taxon>
        <taxon>Nostocoides</taxon>
    </lineage>
</organism>
<accession>A0ABN2JYR1</accession>
<reference evidence="1 2" key="1">
    <citation type="journal article" date="2019" name="Int. J. Syst. Evol. Microbiol.">
        <title>The Global Catalogue of Microorganisms (GCM) 10K type strain sequencing project: providing services to taxonomists for standard genome sequencing and annotation.</title>
        <authorList>
            <consortium name="The Broad Institute Genomics Platform"/>
            <consortium name="The Broad Institute Genome Sequencing Center for Infectious Disease"/>
            <person name="Wu L."/>
            <person name="Ma J."/>
        </authorList>
    </citation>
    <scope>NUCLEOTIDE SEQUENCE [LARGE SCALE GENOMIC DNA]</scope>
    <source>
        <strain evidence="1 2">JCM 15591</strain>
    </source>
</reference>
<sequence length="150" mass="16565">MDQAFASYLERVRAHRGELGEAMQALDAALELPADEGPHWRRRVRAALTELAHDIRTHVELTEAEGGLYDDLRASAPRLTNGVDAQLDEHAHLLVEVDRLLDERDDGLAGQDVAGHRAAVRGLLTRLVRHRERGAKLVHEAYEVDLGGSG</sequence>
<protein>
    <recommendedName>
        <fullName evidence="3">Hemerythrin-like domain-containing protein</fullName>
    </recommendedName>
</protein>
<evidence type="ECO:0000313" key="1">
    <source>
        <dbReference type="EMBL" id="GAA1744038.1"/>
    </source>
</evidence>
<dbReference type="RefSeq" id="WP_344060521.1">
    <property type="nucleotide sequence ID" value="NZ_BAAAPN010000003.1"/>
</dbReference>
<name>A0ABN2JYR1_9MICO</name>
<comment type="caution">
    <text evidence="1">The sequence shown here is derived from an EMBL/GenBank/DDBJ whole genome shotgun (WGS) entry which is preliminary data.</text>
</comment>
<gene>
    <name evidence="1" type="ORF">GCM10009810_00880</name>
</gene>
<dbReference type="EMBL" id="BAAAPN010000003">
    <property type="protein sequence ID" value="GAA1744038.1"/>
    <property type="molecule type" value="Genomic_DNA"/>
</dbReference>
<evidence type="ECO:0008006" key="3">
    <source>
        <dbReference type="Google" id="ProtNLM"/>
    </source>
</evidence>
<proteinExistence type="predicted"/>
<keyword evidence="2" id="KW-1185">Reference proteome</keyword>
<dbReference type="Proteomes" id="UP001501475">
    <property type="component" value="Unassembled WGS sequence"/>
</dbReference>
<evidence type="ECO:0000313" key="2">
    <source>
        <dbReference type="Proteomes" id="UP001501475"/>
    </source>
</evidence>